<gene>
    <name evidence="1" type="ORF">SPARVUS_LOCUS1012093</name>
</gene>
<evidence type="ECO:0000313" key="1">
    <source>
        <dbReference type="EMBL" id="CAI9536330.1"/>
    </source>
</evidence>
<accession>A0ABN9ANC9</accession>
<organism evidence="1 2">
    <name type="scientific">Staurois parvus</name>
    <dbReference type="NCBI Taxonomy" id="386267"/>
    <lineage>
        <taxon>Eukaryota</taxon>
        <taxon>Metazoa</taxon>
        <taxon>Chordata</taxon>
        <taxon>Craniata</taxon>
        <taxon>Vertebrata</taxon>
        <taxon>Euteleostomi</taxon>
        <taxon>Amphibia</taxon>
        <taxon>Batrachia</taxon>
        <taxon>Anura</taxon>
        <taxon>Neobatrachia</taxon>
        <taxon>Ranoidea</taxon>
        <taxon>Ranidae</taxon>
        <taxon>Staurois</taxon>
    </lineage>
</organism>
<dbReference type="Proteomes" id="UP001162483">
    <property type="component" value="Unassembled WGS sequence"/>
</dbReference>
<reference evidence="1" key="1">
    <citation type="submission" date="2023-05" db="EMBL/GenBank/DDBJ databases">
        <authorList>
            <person name="Stuckert A."/>
        </authorList>
    </citation>
    <scope>NUCLEOTIDE SEQUENCE</scope>
</reference>
<sequence length="81" mass="8576">CLYHGRGRERAQAGAGVSKVSIIGVSGRNSAQSLCKVWWRGDYGVGLFFKGWTWPPSSSEGVSKVSIIGVSGRDSAPSFVS</sequence>
<feature type="non-terminal residue" evidence="1">
    <location>
        <position position="81"/>
    </location>
</feature>
<evidence type="ECO:0000313" key="2">
    <source>
        <dbReference type="Proteomes" id="UP001162483"/>
    </source>
</evidence>
<comment type="caution">
    <text evidence="1">The sequence shown here is derived from an EMBL/GenBank/DDBJ whole genome shotgun (WGS) entry which is preliminary data.</text>
</comment>
<name>A0ABN9ANC9_9NEOB</name>
<feature type="non-terminal residue" evidence="1">
    <location>
        <position position="1"/>
    </location>
</feature>
<keyword evidence="2" id="KW-1185">Reference proteome</keyword>
<dbReference type="EMBL" id="CATNWA010000314">
    <property type="protein sequence ID" value="CAI9536330.1"/>
    <property type="molecule type" value="Genomic_DNA"/>
</dbReference>
<protein>
    <submittedName>
        <fullName evidence="1">Uncharacterized protein</fullName>
    </submittedName>
</protein>
<proteinExistence type="predicted"/>